<evidence type="ECO:0000256" key="6">
    <source>
        <dbReference type="SAM" id="Phobius"/>
    </source>
</evidence>
<feature type="transmembrane region" description="Helical" evidence="6">
    <location>
        <begin position="150"/>
        <end position="171"/>
    </location>
</feature>
<accession>A0A4S9L8S4</accession>
<comment type="subcellular location">
    <subcellularLocation>
        <location evidence="1">Membrane</location>
    </subcellularLocation>
</comment>
<sequence length="238" mass="26112">MTRSQNGVGEKSRPRCTSNFNTSSLEQSGVIREAPFSKPQLSILANLIRLPANMPSVTDYKAYHILSYGSFLGATLFQSFIGGVVAFKVLPRPQFSTLQKATFPIFFALQSVLGLALMVTYPGEKLLGVGNQYVRENVGFSGLLADSNRWPVFVPLATIFVTSVLNSLIIGPATTKTMKERHHQETRDGKKYSDAGPHSKAMEQLNKTFGMLHGVSTIINLTAFGCAIWYGFVLGERL</sequence>
<keyword evidence="2 6" id="KW-0812">Transmembrane</keyword>
<dbReference type="PANTHER" id="PTHR23241">
    <property type="entry name" value="LATE EMBRYOGENESIS ABUNDANT PLANTS LEA-RELATED"/>
    <property type="match status" value="1"/>
</dbReference>
<feature type="transmembrane region" description="Helical" evidence="6">
    <location>
        <begin position="209"/>
        <end position="232"/>
    </location>
</feature>
<keyword evidence="3 6" id="KW-1133">Transmembrane helix</keyword>
<feature type="compositionally biased region" description="Basic and acidic residues" evidence="5">
    <location>
        <begin position="182"/>
        <end position="193"/>
    </location>
</feature>
<name>A0A4S9L8S4_AURPU</name>
<gene>
    <name evidence="8" type="ORF">D6D01_05257</name>
</gene>
<organism evidence="8 9">
    <name type="scientific">Aureobasidium pullulans</name>
    <name type="common">Black yeast</name>
    <name type="synonym">Pullularia pullulans</name>
    <dbReference type="NCBI Taxonomy" id="5580"/>
    <lineage>
        <taxon>Eukaryota</taxon>
        <taxon>Fungi</taxon>
        <taxon>Dikarya</taxon>
        <taxon>Ascomycota</taxon>
        <taxon>Pezizomycotina</taxon>
        <taxon>Dothideomycetes</taxon>
        <taxon>Dothideomycetidae</taxon>
        <taxon>Dothideales</taxon>
        <taxon>Saccotheciaceae</taxon>
        <taxon>Aureobasidium</taxon>
    </lineage>
</organism>
<dbReference type="GO" id="GO:0016020">
    <property type="term" value="C:membrane"/>
    <property type="evidence" value="ECO:0007669"/>
    <property type="project" value="UniProtKB-SubCell"/>
</dbReference>
<dbReference type="Pfam" id="PF13664">
    <property type="entry name" value="DUF4149"/>
    <property type="match status" value="1"/>
</dbReference>
<protein>
    <recommendedName>
        <fullName evidence="7">TMEM205-like domain-containing protein</fullName>
    </recommendedName>
</protein>
<dbReference type="InterPro" id="IPR025423">
    <property type="entry name" value="TMEM205-like"/>
</dbReference>
<keyword evidence="4 6" id="KW-0472">Membrane</keyword>
<evidence type="ECO:0000256" key="5">
    <source>
        <dbReference type="SAM" id="MobiDB-lite"/>
    </source>
</evidence>
<dbReference type="PANTHER" id="PTHR23241:SF106">
    <property type="entry name" value="DUF4149 DOMAIN-CONTAINING PROTEIN"/>
    <property type="match status" value="1"/>
</dbReference>
<dbReference type="Proteomes" id="UP000306584">
    <property type="component" value="Unassembled WGS sequence"/>
</dbReference>
<evidence type="ECO:0000256" key="3">
    <source>
        <dbReference type="ARBA" id="ARBA00022989"/>
    </source>
</evidence>
<feature type="region of interest" description="Disordered" evidence="5">
    <location>
        <begin position="1"/>
        <end position="21"/>
    </location>
</feature>
<evidence type="ECO:0000256" key="1">
    <source>
        <dbReference type="ARBA" id="ARBA00004370"/>
    </source>
</evidence>
<feature type="transmembrane region" description="Helical" evidence="6">
    <location>
        <begin position="102"/>
        <end position="121"/>
    </location>
</feature>
<feature type="transmembrane region" description="Helical" evidence="6">
    <location>
        <begin position="65"/>
        <end position="90"/>
    </location>
</feature>
<evidence type="ECO:0000313" key="9">
    <source>
        <dbReference type="Proteomes" id="UP000306584"/>
    </source>
</evidence>
<reference evidence="8 9" key="1">
    <citation type="submission" date="2018-10" db="EMBL/GenBank/DDBJ databases">
        <title>Fifty Aureobasidium pullulans genomes reveal a recombining polyextremotolerant generalist.</title>
        <authorList>
            <person name="Gostincar C."/>
            <person name="Turk M."/>
            <person name="Zajc J."/>
            <person name="Gunde-Cimerman N."/>
        </authorList>
    </citation>
    <scope>NUCLEOTIDE SEQUENCE [LARGE SCALE GENOMIC DNA]</scope>
    <source>
        <strain evidence="8 9">EXF-6604</strain>
    </source>
</reference>
<proteinExistence type="predicted"/>
<dbReference type="EMBL" id="QZBD01000194">
    <property type="protein sequence ID" value="THY24935.1"/>
    <property type="molecule type" value="Genomic_DNA"/>
</dbReference>
<comment type="caution">
    <text evidence="8">The sequence shown here is derived from an EMBL/GenBank/DDBJ whole genome shotgun (WGS) entry which is preliminary data.</text>
</comment>
<evidence type="ECO:0000256" key="2">
    <source>
        <dbReference type="ARBA" id="ARBA00022692"/>
    </source>
</evidence>
<evidence type="ECO:0000259" key="7">
    <source>
        <dbReference type="Pfam" id="PF13664"/>
    </source>
</evidence>
<feature type="region of interest" description="Disordered" evidence="5">
    <location>
        <begin position="176"/>
        <end position="197"/>
    </location>
</feature>
<evidence type="ECO:0000313" key="8">
    <source>
        <dbReference type="EMBL" id="THY24935.1"/>
    </source>
</evidence>
<dbReference type="InterPro" id="IPR053009">
    <property type="entry name" value="Xanthocillin_Biosynth-Assoc"/>
</dbReference>
<feature type="domain" description="TMEM205-like" evidence="7">
    <location>
        <begin position="66"/>
        <end position="183"/>
    </location>
</feature>
<dbReference type="AlphaFoldDB" id="A0A4S9L8S4"/>
<evidence type="ECO:0000256" key="4">
    <source>
        <dbReference type="ARBA" id="ARBA00023136"/>
    </source>
</evidence>